<comment type="caution">
    <text evidence="2">The sequence shown here is derived from an EMBL/GenBank/DDBJ whole genome shotgun (WGS) entry which is preliminary data.</text>
</comment>
<organism evidence="2 3">
    <name type="scientific">Plantactinospora siamensis</name>
    <dbReference type="NCBI Taxonomy" id="555372"/>
    <lineage>
        <taxon>Bacteria</taxon>
        <taxon>Bacillati</taxon>
        <taxon>Actinomycetota</taxon>
        <taxon>Actinomycetes</taxon>
        <taxon>Micromonosporales</taxon>
        <taxon>Micromonosporaceae</taxon>
        <taxon>Plantactinospora</taxon>
    </lineage>
</organism>
<dbReference type="RefSeq" id="WP_377337859.1">
    <property type="nucleotide sequence ID" value="NZ_JBHLUE010000008.1"/>
</dbReference>
<dbReference type="SUPFAM" id="SSF54001">
    <property type="entry name" value="Cysteine proteinases"/>
    <property type="match status" value="1"/>
</dbReference>
<reference evidence="2 3" key="1">
    <citation type="submission" date="2024-09" db="EMBL/GenBank/DDBJ databases">
        <authorList>
            <person name="Sun Q."/>
            <person name="Mori K."/>
        </authorList>
    </citation>
    <scope>NUCLEOTIDE SEQUENCE [LARGE SCALE GENOMIC DNA]</scope>
    <source>
        <strain evidence="2 3">TBRC 2205</strain>
    </source>
</reference>
<dbReference type="Gene3D" id="3.30.2140.10">
    <property type="entry name" value="Arylamine N-acetyltransferase"/>
    <property type="match status" value="1"/>
</dbReference>
<dbReference type="InterPro" id="IPR038765">
    <property type="entry name" value="Papain-like_cys_pep_sf"/>
</dbReference>
<comment type="similarity">
    <text evidence="1">Belongs to the arylamine N-acetyltransferase family.</text>
</comment>
<dbReference type="Gene3D" id="2.40.128.150">
    <property type="entry name" value="Cysteine proteinases"/>
    <property type="match status" value="1"/>
</dbReference>
<evidence type="ECO:0000256" key="1">
    <source>
        <dbReference type="ARBA" id="ARBA00006547"/>
    </source>
</evidence>
<dbReference type="Pfam" id="PF00797">
    <property type="entry name" value="Acetyltransf_2"/>
    <property type="match status" value="1"/>
</dbReference>
<name>A0ABV6NV65_9ACTN</name>
<proteinExistence type="inferred from homology"/>
<gene>
    <name evidence="2" type="ORF">ACFFHU_11030</name>
</gene>
<dbReference type="InterPro" id="IPR001447">
    <property type="entry name" value="Arylamine_N-AcTrfase"/>
</dbReference>
<dbReference type="PANTHER" id="PTHR11786:SF0">
    <property type="entry name" value="ARYLAMINE N-ACETYLTRANSFERASE 4-RELATED"/>
    <property type="match status" value="1"/>
</dbReference>
<dbReference type="Proteomes" id="UP001589894">
    <property type="component" value="Unassembled WGS sequence"/>
</dbReference>
<dbReference type="PANTHER" id="PTHR11786">
    <property type="entry name" value="N-HYDROXYARYLAMINE O-ACETYLTRANSFERASE"/>
    <property type="match status" value="1"/>
</dbReference>
<accession>A0ABV6NV65</accession>
<keyword evidence="3" id="KW-1185">Reference proteome</keyword>
<evidence type="ECO:0000313" key="2">
    <source>
        <dbReference type="EMBL" id="MFC0564665.1"/>
    </source>
</evidence>
<protein>
    <submittedName>
        <fullName evidence="2">Arylamine N-acetyltransferase</fullName>
    </submittedName>
</protein>
<evidence type="ECO:0000313" key="3">
    <source>
        <dbReference type="Proteomes" id="UP001589894"/>
    </source>
</evidence>
<sequence length="303" mass="32671">MVTVGRATVGADCEWRVPPLPGAFVEAYLARLGLDPAAERAAAPSPERLRRLHAAHVAGAIYETLWIALGEPLGIDPVESARRVARGRGGYCYHLNGAFSALLTSLGYDVRWHRGGVQGRAAPVPPGDDGNHLALTARLDGRTWWLDVGLGDGPLDPVPLADARFGPGFRLRRSDVVPDGWRLDHEPAGSFAGMDFSLGPTEPAALLPRHVELSTSPDSGFVRVVTAQHRTAAGTRALRGCVLSERSPAGAASVRDIDGYADWRALLTDGFGLVLDDVPEERLAALWRRVRADHERWDRAGRP</sequence>
<dbReference type="EMBL" id="JBHLUE010000008">
    <property type="protein sequence ID" value="MFC0564665.1"/>
    <property type="molecule type" value="Genomic_DNA"/>
</dbReference>